<sequence>MTGALGNILVFLALLLPAIILALAGLSHDIRHDHGRATAKRRRQPHDPTDHRQETREP</sequence>
<accession>A0A430FEE3</accession>
<comment type="caution">
    <text evidence="3">The sequence shown here is derived from an EMBL/GenBank/DDBJ whole genome shotgun (WGS) entry which is preliminary data.</text>
</comment>
<feature type="compositionally biased region" description="Basic and acidic residues" evidence="1">
    <location>
        <begin position="45"/>
        <end position="58"/>
    </location>
</feature>
<keyword evidence="4" id="KW-1185">Reference proteome</keyword>
<proteinExistence type="predicted"/>
<organism evidence="3 4">
    <name type="scientific">Bifidobacterium callimiconis</name>
    <dbReference type="NCBI Taxonomy" id="2306973"/>
    <lineage>
        <taxon>Bacteria</taxon>
        <taxon>Bacillati</taxon>
        <taxon>Actinomycetota</taxon>
        <taxon>Actinomycetes</taxon>
        <taxon>Bifidobacteriales</taxon>
        <taxon>Bifidobacteriaceae</taxon>
        <taxon>Bifidobacterium</taxon>
    </lineage>
</organism>
<evidence type="ECO:0000256" key="1">
    <source>
        <dbReference type="SAM" id="MobiDB-lite"/>
    </source>
</evidence>
<feature type="region of interest" description="Disordered" evidence="1">
    <location>
        <begin position="34"/>
        <end position="58"/>
    </location>
</feature>
<evidence type="ECO:0000256" key="2">
    <source>
        <dbReference type="SAM" id="Phobius"/>
    </source>
</evidence>
<evidence type="ECO:0000313" key="3">
    <source>
        <dbReference type="EMBL" id="RSX51275.1"/>
    </source>
</evidence>
<keyword evidence="2" id="KW-0812">Transmembrane</keyword>
<dbReference type="Proteomes" id="UP000288607">
    <property type="component" value="Unassembled WGS sequence"/>
</dbReference>
<dbReference type="AlphaFoldDB" id="A0A430FEE3"/>
<reference evidence="3 4" key="1">
    <citation type="submission" date="2018-09" db="EMBL/GenBank/DDBJ databases">
        <title>Characterization of the phylogenetic diversity of five novel species belonging to the genus Bifidobacterium.</title>
        <authorList>
            <person name="Lugli G.A."/>
            <person name="Duranti S."/>
            <person name="Milani C."/>
        </authorList>
    </citation>
    <scope>NUCLEOTIDE SEQUENCE [LARGE SCALE GENOMIC DNA]</scope>
    <source>
        <strain evidence="3 4">2028B</strain>
    </source>
</reference>
<keyword evidence="2" id="KW-0472">Membrane</keyword>
<dbReference type="EMBL" id="QXGJ01000004">
    <property type="protein sequence ID" value="RSX51275.1"/>
    <property type="molecule type" value="Genomic_DNA"/>
</dbReference>
<keyword evidence="2" id="KW-1133">Transmembrane helix</keyword>
<protein>
    <submittedName>
        <fullName evidence="3">Uncharacterized protein</fullName>
    </submittedName>
</protein>
<evidence type="ECO:0000313" key="4">
    <source>
        <dbReference type="Proteomes" id="UP000288607"/>
    </source>
</evidence>
<name>A0A430FEE3_9BIFI</name>
<feature type="transmembrane region" description="Helical" evidence="2">
    <location>
        <begin position="6"/>
        <end position="26"/>
    </location>
</feature>
<gene>
    <name evidence="3" type="ORF">D2E23_1120</name>
</gene>